<dbReference type="GO" id="GO:0009425">
    <property type="term" value="C:bacterial-type flagellum basal body"/>
    <property type="evidence" value="ECO:0007669"/>
    <property type="project" value="UniProtKB-SubCell"/>
</dbReference>
<accession>A0A1H0U2C2</accession>
<dbReference type="STRING" id="930152.SAMN05216565_10493"/>
<dbReference type="EMBL" id="FNJU01000004">
    <property type="protein sequence ID" value="SDP60145.1"/>
    <property type="molecule type" value="Genomic_DNA"/>
</dbReference>
<dbReference type="Pfam" id="PF06429">
    <property type="entry name" value="Flg_bbr_C"/>
    <property type="match status" value="1"/>
</dbReference>
<comment type="similarity">
    <text evidence="1 2">Belongs to the flagella basal body rod proteins family.</text>
</comment>
<dbReference type="Pfam" id="PF00460">
    <property type="entry name" value="Flg_bb_rod"/>
    <property type="match status" value="1"/>
</dbReference>
<name>A0A1H0U2C2_9BACI</name>
<feature type="domain" description="Flagellar hook protein FlgE/F/G-like D1" evidence="5">
    <location>
        <begin position="110"/>
        <end position="170"/>
    </location>
</feature>
<dbReference type="InterPro" id="IPR037925">
    <property type="entry name" value="FlgE/F/G-like"/>
</dbReference>
<dbReference type="GO" id="GO:0071978">
    <property type="term" value="P:bacterial-type flagellum-dependent swarming motility"/>
    <property type="evidence" value="ECO:0007669"/>
    <property type="project" value="TreeGrafter"/>
</dbReference>
<dbReference type="PROSITE" id="PS00588">
    <property type="entry name" value="FLAGELLA_BB_ROD"/>
    <property type="match status" value="1"/>
</dbReference>
<dbReference type="InterPro" id="IPR001444">
    <property type="entry name" value="Flag_bb_rod_N"/>
</dbReference>
<feature type="domain" description="Flagellar basal body rod protein N-terminal" evidence="3">
    <location>
        <begin position="5"/>
        <end position="35"/>
    </location>
</feature>
<protein>
    <submittedName>
        <fullName evidence="6">Flagellar basal-body rod protein FlgG</fullName>
    </submittedName>
</protein>
<dbReference type="NCBIfam" id="TIGR03506">
    <property type="entry name" value="FlgEFG_subfam"/>
    <property type="match status" value="1"/>
</dbReference>
<dbReference type="OrthoDB" id="9800375at2"/>
<sequence>MLRGFYTAASGMFAQQRRTEMLTNNIANANTPGFKADQSSLKAFPEMLLQRMESNSAVPSKKFTTSTNIGSLTTGVYMQEATPQFSQGDIRETGRNADLALVNGNVPEGGSLFFTVENANGDVRYTRNGNFTLDGAGYLTTNEGYYVLNENGNRIQLENEQFSVASNGAILENGFEVNNIGITFSQNSNNLVKEGNGLFAATEDGEMVNANNNPDTTYAIRQGYIERSNVDVAASMTDMMTAYRAFEANQKILQAYDRSMEKAVNEIGRLR</sequence>
<evidence type="ECO:0000256" key="1">
    <source>
        <dbReference type="ARBA" id="ARBA00009677"/>
    </source>
</evidence>
<evidence type="ECO:0000259" key="4">
    <source>
        <dbReference type="Pfam" id="PF06429"/>
    </source>
</evidence>
<dbReference type="SUPFAM" id="SSF117143">
    <property type="entry name" value="Flagellar hook protein flgE"/>
    <property type="match status" value="1"/>
</dbReference>
<keyword evidence="6" id="KW-0282">Flagellum</keyword>
<keyword evidence="2" id="KW-0975">Bacterial flagellum</keyword>
<comment type="subcellular location">
    <subcellularLocation>
        <location evidence="2">Bacterial flagellum basal body</location>
    </subcellularLocation>
</comment>
<dbReference type="Proteomes" id="UP000199159">
    <property type="component" value="Unassembled WGS sequence"/>
</dbReference>
<reference evidence="7" key="1">
    <citation type="submission" date="2016-10" db="EMBL/GenBank/DDBJ databases">
        <authorList>
            <person name="Varghese N."/>
            <person name="Submissions S."/>
        </authorList>
    </citation>
    <scope>NUCLEOTIDE SEQUENCE [LARGE SCALE GENOMIC DNA]</scope>
    <source>
        <strain evidence="7">IBRC-M10078</strain>
    </source>
</reference>
<dbReference type="InterPro" id="IPR020013">
    <property type="entry name" value="Flagellar_FlgE/F/G"/>
</dbReference>
<evidence type="ECO:0000256" key="2">
    <source>
        <dbReference type="RuleBase" id="RU362116"/>
    </source>
</evidence>
<keyword evidence="7" id="KW-1185">Reference proteome</keyword>
<dbReference type="InterPro" id="IPR010930">
    <property type="entry name" value="Flg_bb/hook_C_dom"/>
</dbReference>
<feature type="domain" description="Flagellar basal-body/hook protein C-terminal" evidence="4">
    <location>
        <begin position="221"/>
        <end position="265"/>
    </location>
</feature>
<evidence type="ECO:0000313" key="6">
    <source>
        <dbReference type="EMBL" id="SDP60145.1"/>
    </source>
</evidence>
<evidence type="ECO:0000313" key="7">
    <source>
        <dbReference type="Proteomes" id="UP000199159"/>
    </source>
</evidence>
<keyword evidence="6" id="KW-0969">Cilium</keyword>
<dbReference type="InterPro" id="IPR019776">
    <property type="entry name" value="Flagellar_basal_body_rod_CS"/>
</dbReference>
<dbReference type="Pfam" id="PF22692">
    <property type="entry name" value="LlgE_F_G_D1"/>
    <property type="match status" value="1"/>
</dbReference>
<dbReference type="PANTHER" id="PTHR30435">
    <property type="entry name" value="FLAGELLAR PROTEIN"/>
    <property type="match status" value="1"/>
</dbReference>
<dbReference type="InterPro" id="IPR053967">
    <property type="entry name" value="LlgE_F_G-like_D1"/>
</dbReference>
<keyword evidence="6" id="KW-0966">Cell projection</keyword>
<proteinExistence type="inferred from homology"/>
<organism evidence="6 7">
    <name type="scientific">Litchfieldia salsa</name>
    <dbReference type="NCBI Taxonomy" id="930152"/>
    <lineage>
        <taxon>Bacteria</taxon>
        <taxon>Bacillati</taxon>
        <taxon>Bacillota</taxon>
        <taxon>Bacilli</taxon>
        <taxon>Bacillales</taxon>
        <taxon>Bacillaceae</taxon>
        <taxon>Litchfieldia</taxon>
    </lineage>
</organism>
<dbReference type="PANTHER" id="PTHR30435:SF19">
    <property type="entry name" value="FLAGELLAR BASAL-BODY ROD PROTEIN FLGG"/>
    <property type="match status" value="1"/>
</dbReference>
<dbReference type="AlphaFoldDB" id="A0A1H0U2C2"/>
<gene>
    <name evidence="6" type="ORF">SAMN05216565_10493</name>
</gene>
<evidence type="ECO:0000259" key="5">
    <source>
        <dbReference type="Pfam" id="PF22692"/>
    </source>
</evidence>
<dbReference type="RefSeq" id="WP_090853239.1">
    <property type="nucleotide sequence ID" value="NZ_FNJU01000004.1"/>
</dbReference>
<evidence type="ECO:0000259" key="3">
    <source>
        <dbReference type="Pfam" id="PF00460"/>
    </source>
</evidence>